<keyword evidence="2" id="KW-1185">Reference proteome</keyword>
<dbReference type="AlphaFoldDB" id="A0A1B7N6R6"/>
<sequence>MDDFEHLASLEDENDYGECRCPRDLPGILCPWHKPPRDKNKARRSAGAGRAIRNFAVQFVGELVERDMEKAAPLLCFRTN</sequence>
<name>A0A1B7N6R6_9AGAM</name>
<dbReference type="Proteomes" id="UP000092154">
    <property type="component" value="Unassembled WGS sequence"/>
</dbReference>
<proteinExistence type="predicted"/>
<accession>A0A1B7N6R6</accession>
<reference evidence="1 2" key="1">
    <citation type="submission" date="2016-06" db="EMBL/GenBank/DDBJ databases">
        <title>Comparative genomics of the ectomycorrhizal sister species Rhizopogon vinicolor and Rhizopogon vesiculosus (Basidiomycota: Boletales) reveals a divergence of the mating type B locus.</title>
        <authorList>
            <consortium name="DOE Joint Genome Institute"/>
            <person name="Mujic A.B."/>
            <person name="Kuo A."/>
            <person name="Tritt A."/>
            <person name="Lipzen A."/>
            <person name="Chen C."/>
            <person name="Johnson J."/>
            <person name="Sharma A."/>
            <person name="Barry K."/>
            <person name="Grigoriev I.V."/>
            <person name="Spatafora J.W."/>
        </authorList>
    </citation>
    <scope>NUCLEOTIDE SEQUENCE [LARGE SCALE GENOMIC DNA]</scope>
    <source>
        <strain evidence="1 2">AM-OR11-026</strain>
    </source>
</reference>
<gene>
    <name evidence="1" type="ORF">K503DRAFT_768488</name>
</gene>
<evidence type="ECO:0000313" key="1">
    <source>
        <dbReference type="EMBL" id="OAX40544.1"/>
    </source>
</evidence>
<organism evidence="1 2">
    <name type="scientific">Rhizopogon vinicolor AM-OR11-026</name>
    <dbReference type="NCBI Taxonomy" id="1314800"/>
    <lineage>
        <taxon>Eukaryota</taxon>
        <taxon>Fungi</taxon>
        <taxon>Dikarya</taxon>
        <taxon>Basidiomycota</taxon>
        <taxon>Agaricomycotina</taxon>
        <taxon>Agaricomycetes</taxon>
        <taxon>Agaricomycetidae</taxon>
        <taxon>Boletales</taxon>
        <taxon>Suillineae</taxon>
        <taxon>Rhizopogonaceae</taxon>
        <taxon>Rhizopogon</taxon>
    </lineage>
</organism>
<dbReference type="InParanoid" id="A0A1B7N6R6"/>
<evidence type="ECO:0000313" key="2">
    <source>
        <dbReference type="Proteomes" id="UP000092154"/>
    </source>
</evidence>
<dbReference type="EMBL" id="KV448208">
    <property type="protein sequence ID" value="OAX40544.1"/>
    <property type="molecule type" value="Genomic_DNA"/>
</dbReference>
<dbReference type="OrthoDB" id="2680023at2759"/>
<protein>
    <submittedName>
        <fullName evidence="1">Uncharacterized protein</fullName>
    </submittedName>
</protein>